<evidence type="ECO:0000313" key="5">
    <source>
        <dbReference type="Proteomes" id="UP001209540"/>
    </source>
</evidence>
<dbReference type="AlphaFoldDB" id="A0AAD5K109"/>
<dbReference type="InterPro" id="IPR056124">
    <property type="entry name" value="DUF7707"/>
</dbReference>
<protein>
    <recommendedName>
        <fullName evidence="3">DUF7707 domain-containing protein</fullName>
    </recommendedName>
</protein>
<dbReference type="EMBL" id="JAIXMP010000012">
    <property type="protein sequence ID" value="KAI9264218.1"/>
    <property type="molecule type" value="Genomic_DNA"/>
</dbReference>
<evidence type="ECO:0000256" key="1">
    <source>
        <dbReference type="SAM" id="MobiDB-lite"/>
    </source>
</evidence>
<organism evidence="4 5">
    <name type="scientific">Phascolomyces articulosus</name>
    <dbReference type="NCBI Taxonomy" id="60185"/>
    <lineage>
        <taxon>Eukaryota</taxon>
        <taxon>Fungi</taxon>
        <taxon>Fungi incertae sedis</taxon>
        <taxon>Mucoromycota</taxon>
        <taxon>Mucoromycotina</taxon>
        <taxon>Mucoromycetes</taxon>
        <taxon>Mucorales</taxon>
        <taxon>Lichtheimiaceae</taxon>
        <taxon>Phascolomyces</taxon>
    </lineage>
</organism>
<reference evidence="4" key="1">
    <citation type="journal article" date="2022" name="IScience">
        <title>Evolution of zygomycete secretomes and the origins of terrestrial fungal ecologies.</title>
        <authorList>
            <person name="Chang Y."/>
            <person name="Wang Y."/>
            <person name="Mondo S."/>
            <person name="Ahrendt S."/>
            <person name="Andreopoulos W."/>
            <person name="Barry K."/>
            <person name="Beard J."/>
            <person name="Benny G.L."/>
            <person name="Blankenship S."/>
            <person name="Bonito G."/>
            <person name="Cuomo C."/>
            <person name="Desiro A."/>
            <person name="Gervers K.A."/>
            <person name="Hundley H."/>
            <person name="Kuo A."/>
            <person name="LaButti K."/>
            <person name="Lang B.F."/>
            <person name="Lipzen A."/>
            <person name="O'Donnell K."/>
            <person name="Pangilinan J."/>
            <person name="Reynolds N."/>
            <person name="Sandor L."/>
            <person name="Smith M.E."/>
            <person name="Tsang A."/>
            <person name="Grigoriev I.V."/>
            <person name="Stajich J.E."/>
            <person name="Spatafora J.W."/>
        </authorList>
    </citation>
    <scope>NUCLEOTIDE SEQUENCE</scope>
    <source>
        <strain evidence="4">RSA 2281</strain>
    </source>
</reference>
<feature type="chain" id="PRO_5042248847" description="DUF7707 domain-containing protein" evidence="2">
    <location>
        <begin position="26"/>
        <end position="205"/>
    </location>
</feature>
<evidence type="ECO:0000313" key="4">
    <source>
        <dbReference type="EMBL" id="KAI9264218.1"/>
    </source>
</evidence>
<keyword evidence="2" id="KW-0732">Signal</keyword>
<proteinExistence type="predicted"/>
<reference evidence="4" key="2">
    <citation type="submission" date="2023-02" db="EMBL/GenBank/DDBJ databases">
        <authorList>
            <consortium name="DOE Joint Genome Institute"/>
            <person name="Mondo S.J."/>
            <person name="Chang Y."/>
            <person name="Wang Y."/>
            <person name="Ahrendt S."/>
            <person name="Andreopoulos W."/>
            <person name="Barry K."/>
            <person name="Beard J."/>
            <person name="Benny G.L."/>
            <person name="Blankenship S."/>
            <person name="Bonito G."/>
            <person name="Cuomo C."/>
            <person name="Desiro A."/>
            <person name="Gervers K.A."/>
            <person name="Hundley H."/>
            <person name="Kuo A."/>
            <person name="LaButti K."/>
            <person name="Lang B.F."/>
            <person name="Lipzen A."/>
            <person name="O'Donnell K."/>
            <person name="Pangilinan J."/>
            <person name="Reynolds N."/>
            <person name="Sandor L."/>
            <person name="Smith M.W."/>
            <person name="Tsang A."/>
            <person name="Grigoriev I.V."/>
            <person name="Stajich J.E."/>
            <person name="Spatafora J.W."/>
        </authorList>
    </citation>
    <scope>NUCLEOTIDE SEQUENCE</scope>
    <source>
        <strain evidence="4">RSA 2281</strain>
    </source>
</reference>
<comment type="caution">
    <text evidence="4">The sequence shown here is derived from an EMBL/GenBank/DDBJ whole genome shotgun (WGS) entry which is preliminary data.</text>
</comment>
<feature type="signal peptide" evidence="2">
    <location>
        <begin position="1"/>
        <end position="25"/>
    </location>
</feature>
<feature type="domain" description="DUF7707" evidence="3">
    <location>
        <begin position="28"/>
        <end position="79"/>
    </location>
</feature>
<accession>A0AAD5K109</accession>
<gene>
    <name evidence="4" type="ORF">BDA99DRAFT_571686</name>
</gene>
<evidence type="ECO:0000256" key="2">
    <source>
        <dbReference type="SAM" id="SignalP"/>
    </source>
</evidence>
<sequence>MIMIRFYVFVTLYLIFTITIQSCQGGSIDSISNQEREKLCNETQAACADACYHQKQESKCNSETLVWGCSCNSSHNKNNTSTSSREMIGKTPLGTFPIPKKMCLIDLALCHSSCQHLGEHGNAAKICRLQCAGSFPCQSSINPPIYNGTTPVTVSSSTKQRDIKTTSPQQQSSSSINIYSNHNRRVSVVLVVLVGMIMICTNLSI</sequence>
<name>A0AAD5K109_9FUNG</name>
<evidence type="ECO:0000259" key="3">
    <source>
        <dbReference type="Pfam" id="PF24808"/>
    </source>
</evidence>
<dbReference type="Proteomes" id="UP001209540">
    <property type="component" value="Unassembled WGS sequence"/>
</dbReference>
<feature type="region of interest" description="Disordered" evidence="1">
    <location>
        <begin position="152"/>
        <end position="176"/>
    </location>
</feature>
<dbReference type="Pfam" id="PF24808">
    <property type="entry name" value="DUF7707"/>
    <property type="match status" value="1"/>
</dbReference>
<keyword evidence="5" id="KW-1185">Reference proteome</keyword>
<dbReference type="PROSITE" id="PS51257">
    <property type="entry name" value="PROKAR_LIPOPROTEIN"/>
    <property type="match status" value="1"/>
</dbReference>